<feature type="domain" description="MADF" evidence="2">
    <location>
        <begin position="7"/>
        <end position="100"/>
    </location>
</feature>
<dbReference type="OrthoDB" id="6081971at2759"/>
<evidence type="ECO:0000256" key="1">
    <source>
        <dbReference type="SAM" id="MobiDB-lite"/>
    </source>
</evidence>
<organism evidence="3 4">
    <name type="scientific">Acyrthosiphon pisum</name>
    <name type="common">Pea aphid</name>
    <dbReference type="NCBI Taxonomy" id="7029"/>
    <lineage>
        <taxon>Eukaryota</taxon>
        <taxon>Metazoa</taxon>
        <taxon>Ecdysozoa</taxon>
        <taxon>Arthropoda</taxon>
        <taxon>Hexapoda</taxon>
        <taxon>Insecta</taxon>
        <taxon>Pterygota</taxon>
        <taxon>Neoptera</taxon>
        <taxon>Paraneoptera</taxon>
        <taxon>Hemiptera</taxon>
        <taxon>Sternorrhyncha</taxon>
        <taxon>Aphidomorpha</taxon>
        <taxon>Aphidoidea</taxon>
        <taxon>Aphididae</taxon>
        <taxon>Macrosiphini</taxon>
        <taxon>Acyrthosiphon</taxon>
    </lineage>
</organism>
<dbReference type="InterPro" id="IPR006578">
    <property type="entry name" value="MADF-dom"/>
</dbReference>
<feature type="compositionally biased region" description="Basic and acidic residues" evidence="1">
    <location>
        <begin position="352"/>
        <end position="364"/>
    </location>
</feature>
<keyword evidence="4" id="KW-1185">Reference proteome</keyword>
<dbReference type="KEGG" id="api:100160312"/>
<evidence type="ECO:0000313" key="4">
    <source>
        <dbReference type="Proteomes" id="UP000007819"/>
    </source>
</evidence>
<dbReference type="PANTHER" id="PTHR12243">
    <property type="entry name" value="MADF DOMAIN TRANSCRIPTION FACTOR"/>
    <property type="match status" value="1"/>
</dbReference>
<protein>
    <recommendedName>
        <fullName evidence="2">MADF domain-containing protein</fullName>
    </recommendedName>
</protein>
<dbReference type="EnsemblMetazoa" id="XM_001952762.5">
    <property type="protein sequence ID" value="XP_001952797.2"/>
    <property type="gene ID" value="LOC100160312"/>
</dbReference>
<sequence>MKIDVAKLINEISKHPEIYNPDHKDFSNKEIRNKIFNTVINKDMNGIKGEILQRKWDQILNKYANFIRKLSNDDSSERVLERFMKWPWTKPMRIFKPYVRKQFQIPEFQSATQLIPDMDIDMDMPHIPISALQPLHTIPIINGLSGDDATSGSEFPFPLPTGQGLVRGNGPAGQEMAVQYAHSLPAPTTYEGFSNVIETPATPRPAVTQLTHPIPEPSLEIQHGSAVQIMEIPGMSNFEFMGSDILRPIPQSRLPQFLQENMNGIRSPSSSARSSTDDDDGYNHLGRSITAAMIQDIRRMITIGRFPDDDEDNDDDEEDDDDESAADDEIATDEETESTVDDGPSSAKKIRRQDQSVEDSDKGKKGCKGANGDTSHTGDDEDDGQSDVLPDLPQPKPVIKRGPSDFSAQEHIFLAWAKTMSTFTAKRQATIKMQINKIMSEAEFEDLDDEFFAANRKPRRPIYTSRY</sequence>
<feature type="compositionally biased region" description="Acidic residues" evidence="1">
    <location>
        <begin position="308"/>
        <end position="340"/>
    </location>
</feature>
<dbReference type="Proteomes" id="UP000007819">
    <property type="component" value="Chromosome X"/>
</dbReference>
<feature type="region of interest" description="Disordered" evidence="1">
    <location>
        <begin position="304"/>
        <end position="403"/>
    </location>
</feature>
<dbReference type="PANTHER" id="PTHR12243:SF67">
    <property type="entry name" value="COREPRESSOR OF PANGOLIN, ISOFORM A-RELATED"/>
    <property type="match status" value="1"/>
</dbReference>
<proteinExistence type="predicted"/>
<feature type="region of interest" description="Disordered" evidence="1">
    <location>
        <begin position="263"/>
        <end position="284"/>
    </location>
</feature>
<evidence type="ECO:0000313" key="3">
    <source>
        <dbReference type="EnsemblMetazoa" id="XP_001952797.2"/>
    </source>
</evidence>
<dbReference type="RefSeq" id="XP_001952797.2">
    <property type="nucleotide sequence ID" value="XM_001952762.4"/>
</dbReference>
<dbReference type="Pfam" id="PF10545">
    <property type="entry name" value="MADF_DNA_bdg"/>
    <property type="match status" value="1"/>
</dbReference>
<dbReference type="GeneID" id="100160312"/>
<reference evidence="4" key="1">
    <citation type="submission" date="2010-06" db="EMBL/GenBank/DDBJ databases">
        <authorList>
            <person name="Jiang H."/>
            <person name="Abraham K."/>
            <person name="Ali S."/>
            <person name="Alsbrooks S.L."/>
            <person name="Anim B.N."/>
            <person name="Anosike U.S."/>
            <person name="Attaway T."/>
            <person name="Bandaranaike D.P."/>
            <person name="Battles P.K."/>
            <person name="Bell S.N."/>
            <person name="Bell A.V."/>
            <person name="Beltran B."/>
            <person name="Bickham C."/>
            <person name="Bustamante Y."/>
            <person name="Caleb T."/>
            <person name="Canada A."/>
            <person name="Cardenas V."/>
            <person name="Carter K."/>
            <person name="Chacko J."/>
            <person name="Chandrabose M.N."/>
            <person name="Chavez D."/>
            <person name="Chavez A."/>
            <person name="Chen L."/>
            <person name="Chu H.-S."/>
            <person name="Claassen K.J."/>
            <person name="Cockrell R."/>
            <person name="Collins M."/>
            <person name="Cooper J.A."/>
            <person name="Cree A."/>
            <person name="Curry S.M."/>
            <person name="Da Y."/>
            <person name="Dao M.D."/>
            <person name="Das B."/>
            <person name="Davila M.-L."/>
            <person name="Davy-Carroll L."/>
            <person name="Denson S."/>
            <person name="Dinh H."/>
            <person name="Ebong V.E."/>
            <person name="Edwards J.R."/>
            <person name="Egan A."/>
            <person name="El-Daye J."/>
            <person name="Escobedo L."/>
            <person name="Fernandez S."/>
            <person name="Fernando P.R."/>
            <person name="Flagg N."/>
            <person name="Forbes L.D."/>
            <person name="Fowler R.G."/>
            <person name="Fu Q."/>
            <person name="Gabisi R.A."/>
            <person name="Ganer J."/>
            <person name="Garbino Pronczuk A."/>
            <person name="Garcia R.M."/>
            <person name="Garner T."/>
            <person name="Garrett T.E."/>
            <person name="Gonzalez D.A."/>
            <person name="Hamid H."/>
            <person name="Hawkins E.S."/>
            <person name="Hirani K."/>
            <person name="Hogues M.E."/>
            <person name="Hollins B."/>
            <person name="Hsiao C.-H."/>
            <person name="Jabil R."/>
            <person name="James M.L."/>
            <person name="Jhangiani S.N."/>
            <person name="Johnson B."/>
            <person name="Johnson Q."/>
            <person name="Joshi V."/>
            <person name="Kalu J.B."/>
            <person name="Kam C."/>
            <person name="Kashfia A."/>
            <person name="Keebler J."/>
            <person name="Kisamo H."/>
            <person name="Kovar C.L."/>
            <person name="Lago L.A."/>
            <person name="Lai C.-Y."/>
            <person name="Laidlaw J."/>
            <person name="Lara F."/>
            <person name="Le T.-K."/>
            <person name="Lee S.L."/>
            <person name="Legall F.H."/>
            <person name="Lemon S.J."/>
            <person name="Lewis L.R."/>
            <person name="Li B."/>
            <person name="Liu Y."/>
            <person name="Liu Y.-S."/>
            <person name="Lopez J."/>
            <person name="Lozado R.J."/>
            <person name="Lu J."/>
            <person name="Madu R.C."/>
            <person name="Maheshwari M."/>
            <person name="Maheshwari R."/>
            <person name="Malloy K."/>
            <person name="Martinez E."/>
            <person name="Mathew T."/>
            <person name="Mercado I.C."/>
            <person name="Mercado C."/>
            <person name="Meyer B."/>
            <person name="Montgomery K."/>
            <person name="Morgan M.B."/>
            <person name="Munidasa M."/>
            <person name="Nazareth L.V."/>
            <person name="Nelson J."/>
            <person name="Ng B.M."/>
            <person name="Nguyen N.B."/>
            <person name="Nguyen P.Q."/>
            <person name="Nguyen T."/>
            <person name="Obregon M."/>
            <person name="Okwuonu G.O."/>
            <person name="Onwere C.G."/>
            <person name="Orozco G."/>
            <person name="Parra A."/>
            <person name="Patel S."/>
            <person name="Patil S."/>
            <person name="Perez A."/>
            <person name="Perez Y."/>
            <person name="Pham C."/>
            <person name="Primus E.L."/>
            <person name="Pu L.-L."/>
            <person name="Puazo M."/>
            <person name="Qin X."/>
            <person name="Quiroz J.B."/>
            <person name="Reese J."/>
            <person name="Richards S."/>
            <person name="Rives C.M."/>
            <person name="Robberts R."/>
            <person name="Ruiz S.J."/>
            <person name="Ruiz M.J."/>
            <person name="Santibanez J."/>
            <person name="Schneider B.W."/>
            <person name="Sisson I."/>
            <person name="Smith M."/>
            <person name="Sodergren E."/>
            <person name="Song X.-Z."/>
            <person name="Song B.B."/>
            <person name="Summersgill H."/>
            <person name="Thelus R."/>
            <person name="Thornton R.D."/>
            <person name="Trejos Z.Y."/>
            <person name="Usmani K."/>
            <person name="Vattathil S."/>
            <person name="Villasana D."/>
            <person name="Walker D.L."/>
            <person name="Wang S."/>
            <person name="Wang K."/>
            <person name="White C.S."/>
            <person name="Williams A.C."/>
            <person name="Williamson J."/>
            <person name="Wilson K."/>
            <person name="Woghiren I.O."/>
            <person name="Woodworth J.R."/>
            <person name="Worley K.C."/>
            <person name="Wright R.A."/>
            <person name="Wu W."/>
            <person name="Young L."/>
            <person name="Zhang L."/>
            <person name="Zhang J."/>
            <person name="Zhu Y."/>
            <person name="Muzny D.M."/>
            <person name="Weinstock G."/>
            <person name="Gibbs R.A."/>
        </authorList>
    </citation>
    <scope>NUCLEOTIDE SEQUENCE [LARGE SCALE GENOMIC DNA]</scope>
    <source>
        <strain evidence="4">LSR1</strain>
    </source>
</reference>
<evidence type="ECO:0000259" key="2">
    <source>
        <dbReference type="PROSITE" id="PS51029"/>
    </source>
</evidence>
<dbReference type="PROSITE" id="PS51029">
    <property type="entry name" value="MADF"/>
    <property type="match status" value="1"/>
</dbReference>
<reference evidence="3" key="2">
    <citation type="submission" date="2022-06" db="UniProtKB">
        <authorList>
            <consortium name="EnsemblMetazoa"/>
        </authorList>
    </citation>
    <scope>IDENTIFICATION</scope>
</reference>
<name>A0A8R1W4E5_ACYPI</name>
<accession>A0A8R1W4E5</accession>
<dbReference type="AlphaFoldDB" id="A0A8R1W4E5"/>
<dbReference type="InterPro" id="IPR039353">
    <property type="entry name" value="TF_Adf1"/>
</dbReference>